<name>A0A9P0H492_NEZVI</name>
<evidence type="ECO:0000259" key="2">
    <source>
        <dbReference type="Pfam" id="PF01553"/>
    </source>
</evidence>
<gene>
    <name evidence="3" type="ORF">NEZAVI_LOCUS4623</name>
</gene>
<dbReference type="Pfam" id="PF01553">
    <property type="entry name" value="Acyltransferase"/>
    <property type="match status" value="1"/>
</dbReference>
<dbReference type="Proteomes" id="UP001152798">
    <property type="component" value="Chromosome 2"/>
</dbReference>
<dbReference type="InterPro" id="IPR002123">
    <property type="entry name" value="Plipid/glycerol_acylTrfase"/>
</dbReference>
<dbReference type="PANTHER" id="PTHR22753:SF14">
    <property type="entry name" value="MONOACYLGLYCEROL_DIACYLGLYCEROL O-ACYLTRANSFERASE"/>
    <property type="match status" value="1"/>
</dbReference>
<dbReference type="CDD" id="cd07987">
    <property type="entry name" value="LPLAT_MGAT-like"/>
    <property type="match status" value="1"/>
</dbReference>
<dbReference type="SUPFAM" id="SSF69593">
    <property type="entry name" value="Glycerol-3-phosphate (1)-acyltransferase"/>
    <property type="match status" value="1"/>
</dbReference>
<evidence type="ECO:0000313" key="4">
    <source>
        <dbReference type="Proteomes" id="UP001152798"/>
    </source>
</evidence>
<dbReference type="GO" id="GO:0016020">
    <property type="term" value="C:membrane"/>
    <property type="evidence" value="ECO:0007669"/>
    <property type="project" value="TreeGrafter"/>
</dbReference>
<dbReference type="GO" id="GO:0016746">
    <property type="term" value="F:acyltransferase activity"/>
    <property type="evidence" value="ECO:0007669"/>
    <property type="project" value="InterPro"/>
</dbReference>
<keyword evidence="1" id="KW-0472">Membrane</keyword>
<evidence type="ECO:0000313" key="3">
    <source>
        <dbReference type="EMBL" id="CAH1394065.1"/>
    </source>
</evidence>
<protein>
    <recommendedName>
        <fullName evidence="2">Phospholipid/glycerol acyltransferase domain-containing protein</fullName>
    </recommendedName>
</protein>
<keyword evidence="1" id="KW-1133">Transmembrane helix</keyword>
<dbReference type="PANTHER" id="PTHR22753">
    <property type="entry name" value="TRANSMEMBRANE PROTEIN 68"/>
    <property type="match status" value="1"/>
</dbReference>
<dbReference type="OrthoDB" id="44277at2759"/>
<organism evidence="3 4">
    <name type="scientific">Nezara viridula</name>
    <name type="common">Southern green stink bug</name>
    <name type="synonym">Cimex viridulus</name>
    <dbReference type="NCBI Taxonomy" id="85310"/>
    <lineage>
        <taxon>Eukaryota</taxon>
        <taxon>Metazoa</taxon>
        <taxon>Ecdysozoa</taxon>
        <taxon>Arthropoda</taxon>
        <taxon>Hexapoda</taxon>
        <taxon>Insecta</taxon>
        <taxon>Pterygota</taxon>
        <taxon>Neoptera</taxon>
        <taxon>Paraneoptera</taxon>
        <taxon>Hemiptera</taxon>
        <taxon>Heteroptera</taxon>
        <taxon>Panheteroptera</taxon>
        <taxon>Pentatomomorpha</taxon>
        <taxon>Pentatomoidea</taxon>
        <taxon>Pentatomidae</taxon>
        <taxon>Pentatominae</taxon>
        <taxon>Nezara</taxon>
    </lineage>
</organism>
<feature type="transmembrane region" description="Helical" evidence="1">
    <location>
        <begin position="34"/>
        <end position="58"/>
    </location>
</feature>
<accession>A0A9P0H492</accession>
<reference evidence="3" key="1">
    <citation type="submission" date="2022-01" db="EMBL/GenBank/DDBJ databases">
        <authorList>
            <person name="King R."/>
        </authorList>
    </citation>
    <scope>NUCLEOTIDE SEQUENCE</scope>
</reference>
<dbReference type="EMBL" id="OV725078">
    <property type="protein sequence ID" value="CAH1394065.1"/>
    <property type="molecule type" value="Genomic_DNA"/>
</dbReference>
<keyword evidence="4" id="KW-1185">Reference proteome</keyword>
<sequence length="314" mass="35889">MTTLTAGIRVIRDVLVEYIDIDYSLWLTWMLTPLLLSFLLPFVIILLFCTTAMILYVYKHREKLRGLSELDFWNRARKTVALLWDAHGWVWYGYEIEGLENLPDGGALIVYYHGTLPVDLYYFIARVYLMKNRLVQTVADRFLFNVPGWNIISEGIKVIPGTVNTCCQIVESGHLLAVSPGGVYEALFGDQSYPIMWKSRVGFAKVALQAKVPIIPMFTENVREAFRTMAPMKSLWLKLYNWTRLPIMPIYGGFPVKLVTHLGSPLLPSPNSTPQQLQKECAEAISALIEKHQRLPGCMMLAVADRLYRKPKLD</sequence>
<dbReference type="AlphaFoldDB" id="A0A9P0H492"/>
<proteinExistence type="predicted"/>
<feature type="domain" description="Phospholipid/glycerol acyltransferase" evidence="2">
    <location>
        <begin position="95"/>
        <end position="217"/>
    </location>
</feature>
<evidence type="ECO:0000256" key="1">
    <source>
        <dbReference type="SAM" id="Phobius"/>
    </source>
</evidence>
<keyword evidence="1" id="KW-0812">Transmembrane</keyword>